<keyword evidence="7 9" id="KW-0413">Isomerase</keyword>
<dbReference type="CDD" id="cd00405">
    <property type="entry name" value="PRAI"/>
    <property type="match status" value="1"/>
</dbReference>
<gene>
    <name evidence="9" type="ORF">RJ641_035901</name>
</gene>
<accession>A0AAN8VNX9</accession>
<feature type="non-terminal residue" evidence="9">
    <location>
        <position position="1"/>
    </location>
</feature>
<evidence type="ECO:0000256" key="7">
    <source>
        <dbReference type="ARBA" id="ARBA00023235"/>
    </source>
</evidence>
<dbReference type="InterPro" id="IPR013785">
    <property type="entry name" value="Aldolase_TIM"/>
</dbReference>
<evidence type="ECO:0000313" key="10">
    <source>
        <dbReference type="Proteomes" id="UP001370490"/>
    </source>
</evidence>
<sequence>LGGEQHIRLGLSKRVKTPLIVSHLTKSSVPHEAQQNRPLVKMCGITSAGDAAMAAEAGANFIGKIIWPNSKRFIPLPVAKEISKTAREYGAQPVGVLVNDDAEKMLRAADAADLEFVQLISKICYFIKLVSRIKYTVSWKWSLMRERRVIYVLHVNKDGQLLNQISDKECSLVDWILVDSVTGGTGEGFNWAQFNLPQIRSKYGWFLAGGIKPKNVLEPEAISLFRPHGVDVSSGICGSVGIQKDQSRISSIMNAINSVRY</sequence>
<dbReference type="InterPro" id="IPR011060">
    <property type="entry name" value="RibuloseP-bd_barrel"/>
</dbReference>
<evidence type="ECO:0000259" key="8">
    <source>
        <dbReference type="Pfam" id="PF00697"/>
    </source>
</evidence>
<keyword evidence="6" id="KW-0057">Aromatic amino acid biosynthesis</keyword>
<evidence type="ECO:0000256" key="3">
    <source>
        <dbReference type="ARBA" id="ARBA00012572"/>
    </source>
</evidence>
<comment type="pathway">
    <text evidence="1">Amino-acid biosynthesis; L-tryptophan biosynthesis; L-tryptophan from chorismate: step 3/5.</text>
</comment>
<dbReference type="EMBL" id="JBAMMX010000009">
    <property type="protein sequence ID" value="KAK6933007.1"/>
    <property type="molecule type" value="Genomic_DNA"/>
</dbReference>
<protein>
    <recommendedName>
        <fullName evidence="3">phosphoribosylanthranilate isomerase</fullName>
        <ecNumber evidence="3">5.3.1.24</ecNumber>
    </recommendedName>
</protein>
<dbReference type="Pfam" id="PF00697">
    <property type="entry name" value="PRAI"/>
    <property type="match status" value="1"/>
</dbReference>
<name>A0AAN8VNX9_9MAGN</name>
<evidence type="ECO:0000256" key="5">
    <source>
        <dbReference type="ARBA" id="ARBA00022822"/>
    </source>
</evidence>
<dbReference type="InterPro" id="IPR044643">
    <property type="entry name" value="TrpF_fam"/>
</dbReference>
<dbReference type="EC" id="5.3.1.24" evidence="3"/>
<dbReference type="Proteomes" id="UP001370490">
    <property type="component" value="Unassembled WGS sequence"/>
</dbReference>
<comment type="caution">
    <text evidence="9">The sequence shown here is derived from an EMBL/GenBank/DDBJ whole genome shotgun (WGS) entry which is preliminary data.</text>
</comment>
<evidence type="ECO:0000256" key="2">
    <source>
        <dbReference type="ARBA" id="ARBA00007571"/>
    </source>
</evidence>
<keyword evidence="5" id="KW-0822">Tryptophan biosynthesis</keyword>
<keyword evidence="4" id="KW-0028">Amino-acid biosynthesis</keyword>
<dbReference type="HAMAP" id="MF_00135">
    <property type="entry name" value="PRAI"/>
    <property type="match status" value="1"/>
</dbReference>
<dbReference type="PANTHER" id="PTHR42894">
    <property type="entry name" value="N-(5'-PHOSPHORIBOSYL)ANTHRANILATE ISOMERASE"/>
    <property type="match status" value="1"/>
</dbReference>
<dbReference type="InterPro" id="IPR001240">
    <property type="entry name" value="PRAI_dom"/>
</dbReference>
<dbReference type="AlphaFoldDB" id="A0AAN8VNX9"/>
<dbReference type="SUPFAM" id="SSF51366">
    <property type="entry name" value="Ribulose-phoshate binding barrel"/>
    <property type="match status" value="1"/>
</dbReference>
<proteinExistence type="inferred from homology"/>
<dbReference type="GO" id="GO:0000162">
    <property type="term" value="P:L-tryptophan biosynthetic process"/>
    <property type="evidence" value="ECO:0007669"/>
    <property type="project" value="UniProtKB-KW"/>
</dbReference>
<evidence type="ECO:0000256" key="4">
    <source>
        <dbReference type="ARBA" id="ARBA00022605"/>
    </source>
</evidence>
<keyword evidence="10" id="KW-1185">Reference proteome</keyword>
<dbReference type="PANTHER" id="PTHR42894:SF1">
    <property type="entry name" value="N-(5'-PHOSPHORIBOSYL)ANTHRANILATE ISOMERASE"/>
    <property type="match status" value="1"/>
</dbReference>
<evidence type="ECO:0000313" key="9">
    <source>
        <dbReference type="EMBL" id="KAK6933007.1"/>
    </source>
</evidence>
<evidence type="ECO:0000256" key="6">
    <source>
        <dbReference type="ARBA" id="ARBA00023141"/>
    </source>
</evidence>
<reference evidence="9 10" key="1">
    <citation type="submission" date="2023-12" db="EMBL/GenBank/DDBJ databases">
        <title>A high-quality genome assembly for Dillenia turbinata (Dilleniales).</title>
        <authorList>
            <person name="Chanderbali A."/>
        </authorList>
    </citation>
    <scope>NUCLEOTIDE SEQUENCE [LARGE SCALE GENOMIC DNA]</scope>
    <source>
        <strain evidence="9">LSX21</strain>
        <tissue evidence="9">Leaf</tissue>
    </source>
</reference>
<organism evidence="9 10">
    <name type="scientific">Dillenia turbinata</name>
    <dbReference type="NCBI Taxonomy" id="194707"/>
    <lineage>
        <taxon>Eukaryota</taxon>
        <taxon>Viridiplantae</taxon>
        <taxon>Streptophyta</taxon>
        <taxon>Embryophyta</taxon>
        <taxon>Tracheophyta</taxon>
        <taxon>Spermatophyta</taxon>
        <taxon>Magnoliopsida</taxon>
        <taxon>eudicotyledons</taxon>
        <taxon>Gunneridae</taxon>
        <taxon>Pentapetalae</taxon>
        <taxon>Dilleniales</taxon>
        <taxon>Dilleniaceae</taxon>
        <taxon>Dillenia</taxon>
    </lineage>
</organism>
<feature type="domain" description="N-(5'phosphoribosyl) anthranilate isomerase (PRAI)" evidence="8">
    <location>
        <begin position="40"/>
        <end position="254"/>
    </location>
</feature>
<dbReference type="Gene3D" id="3.20.20.70">
    <property type="entry name" value="Aldolase class I"/>
    <property type="match status" value="1"/>
</dbReference>
<evidence type="ECO:0000256" key="1">
    <source>
        <dbReference type="ARBA" id="ARBA00004664"/>
    </source>
</evidence>
<comment type="similarity">
    <text evidence="2">Belongs to the TrpF family.</text>
</comment>
<dbReference type="GO" id="GO:0004640">
    <property type="term" value="F:phosphoribosylanthranilate isomerase activity"/>
    <property type="evidence" value="ECO:0007669"/>
    <property type="project" value="UniProtKB-EC"/>
</dbReference>